<dbReference type="Gene3D" id="1.20.1250.20">
    <property type="entry name" value="MFS general substrate transporter like domains"/>
    <property type="match status" value="2"/>
</dbReference>
<evidence type="ECO:0000313" key="10">
    <source>
        <dbReference type="Proteomes" id="UP000187166"/>
    </source>
</evidence>
<dbReference type="InterPro" id="IPR036259">
    <property type="entry name" value="MFS_trans_sf"/>
</dbReference>
<dbReference type="GO" id="GO:0022857">
    <property type="term" value="F:transmembrane transporter activity"/>
    <property type="evidence" value="ECO:0007669"/>
    <property type="project" value="InterPro"/>
</dbReference>
<feature type="transmembrane region" description="Helical" evidence="7">
    <location>
        <begin position="266"/>
        <end position="288"/>
    </location>
</feature>
<gene>
    <name evidence="9" type="ORF">BIV18_07600</name>
</gene>
<dbReference type="PROSITE" id="PS50850">
    <property type="entry name" value="MFS"/>
    <property type="match status" value="1"/>
</dbReference>
<feature type="transmembrane region" description="Helical" evidence="7">
    <location>
        <begin position="150"/>
        <end position="168"/>
    </location>
</feature>
<dbReference type="CDD" id="cd17370">
    <property type="entry name" value="MFS_MJ1317_like"/>
    <property type="match status" value="1"/>
</dbReference>
<feature type="transmembrane region" description="Helical" evidence="7">
    <location>
        <begin position="353"/>
        <end position="372"/>
    </location>
</feature>
<feature type="transmembrane region" description="Helical" evidence="7">
    <location>
        <begin position="77"/>
        <end position="96"/>
    </location>
</feature>
<protein>
    <submittedName>
        <fullName evidence="9">MFS transporter</fullName>
    </submittedName>
</protein>
<keyword evidence="3" id="KW-1003">Cell membrane</keyword>
<evidence type="ECO:0000256" key="4">
    <source>
        <dbReference type="ARBA" id="ARBA00022692"/>
    </source>
</evidence>
<evidence type="ECO:0000256" key="3">
    <source>
        <dbReference type="ARBA" id="ARBA00022475"/>
    </source>
</evidence>
<dbReference type="InterPro" id="IPR011701">
    <property type="entry name" value="MFS"/>
</dbReference>
<feature type="transmembrane region" description="Helical" evidence="7">
    <location>
        <begin position="36"/>
        <end position="56"/>
    </location>
</feature>
<organism evidence="9 10">
    <name type="scientific">Peptoniphilus porci</name>
    <dbReference type="NCBI Taxonomy" id="2652280"/>
    <lineage>
        <taxon>Bacteria</taxon>
        <taxon>Bacillati</taxon>
        <taxon>Bacillota</taxon>
        <taxon>Tissierellia</taxon>
        <taxon>Tissierellales</taxon>
        <taxon>Peptoniphilaceae</taxon>
        <taxon>Peptoniphilus</taxon>
    </lineage>
</organism>
<dbReference type="GO" id="GO:0005886">
    <property type="term" value="C:plasma membrane"/>
    <property type="evidence" value="ECO:0007669"/>
    <property type="project" value="UniProtKB-SubCell"/>
</dbReference>
<dbReference type="EMBL" id="MJIH01000001">
    <property type="protein sequence ID" value="OLR65382.1"/>
    <property type="molecule type" value="Genomic_DNA"/>
</dbReference>
<evidence type="ECO:0000256" key="2">
    <source>
        <dbReference type="ARBA" id="ARBA00022448"/>
    </source>
</evidence>
<keyword evidence="2" id="KW-0813">Transport</keyword>
<evidence type="ECO:0000313" key="9">
    <source>
        <dbReference type="EMBL" id="OLR65382.1"/>
    </source>
</evidence>
<feature type="transmembrane region" description="Helical" evidence="7">
    <location>
        <begin position="174"/>
        <end position="195"/>
    </location>
</feature>
<evidence type="ECO:0000256" key="7">
    <source>
        <dbReference type="SAM" id="Phobius"/>
    </source>
</evidence>
<comment type="subcellular location">
    <subcellularLocation>
        <location evidence="1">Cell membrane</location>
        <topology evidence="1">Multi-pass membrane protein</topology>
    </subcellularLocation>
</comment>
<evidence type="ECO:0000259" key="8">
    <source>
        <dbReference type="PROSITE" id="PS50850"/>
    </source>
</evidence>
<feature type="domain" description="Major facilitator superfamily (MFS) profile" evidence="8">
    <location>
        <begin position="11"/>
        <end position="405"/>
    </location>
</feature>
<dbReference type="Proteomes" id="UP000187166">
    <property type="component" value="Unassembled WGS sequence"/>
</dbReference>
<feature type="transmembrane region" description="Helical" evidence="7">
    <location>
        <begin position="7"/>
        <end position="24"/>
    </location>
</feature>
<sequence>MLKKKGISTAMLFIILFGIVSLFSDMTHEGASSIRGAYLTVLGASAGTIGFISGLGELVGYSMRYVFGKITDKTKKYWTMVIFGYVLDILAVPALALVGENGWLAASLLLVVQRMGKAIKKPAKDTIMSFAASQEGVGKSFGIQEMLDQIGAFLGPVFLYLVMLFKTEGSTFEIYRTCFAFLAIPGFITILFLFYTKMKFPNPERFEPESKREEPFKMKKSFIYYIAGISFFAFGFIDYSIIIMHITKNFTAGNIQTSNLINSGTIPLLYAGAMLVDAIAALIFGHIYDKNGVKALVISTIISAPFSIFIFGFKSIPALLFGLVLWGIGMGAQESILKAAVTSMVPKENRATGYGIFESSFGFFWFLGSWLLGVMYSISIPIMIIISMTTQLLALPLYLKVVNTK</sequence>
<dbReference type="PANTHER" id="PTHR42688">
    <property type="entry name" value="CONSERVED PROTEIN"/>
    <property type="match status" value="1"/>
</dbReference>
<dbReference type="InterPro" id="IPR020846">
    <property type="entry name" value="MFS_dom"/>
</dbReference>
<name>A0A1U7M130_9FIRM</name>
<dbReference type="SUPFAM" id="SSF103473">
    <property type="entry name" value="MFS general substrate transporter"/>
    <property type="match status" value="1"/>
</dbReference>
<proteinExistence type="predicted"/>
<feature type="transmembrane region" description="Helical" evidence="7">
    <location>
        <begin position="222"/>
        <end position="246"/>
    </location>
</feature>
<feature type="transmembrane region" description="Helical" evidence="7">
    <location>
        <begin position="378"/>
        <end position="399"/>
    </location>
</feature>
<dbReference type="AlphaFoldDB" id="A0A1U7M130"/>
<dbReference type="PANTHER" id="PTHR42688:SF1">
    <property type="entry name" value="BLR5212 PROTEIN"/>
    <property type="match status" value="1"/>
</dbReference>
<dbReference type="STRING" id="1465756.BIV18_07600"/>
<evidence type="ECO:0000256" key="6">
    <source>
        <dbReference type="ARBA" id="ARBA00023136"/>
    </source>
</evidence>
<dbReference type="eggNOG" id="COG2814">
    <property type="taxonomic scope" value="Bacteria"/>
</dbReference>
<keyword evidence="6 7" id="KW-0472">Membrane</keyword>
<accession>A0A1U7M130</accession>
<evidence type="ECO:0000256" key="1">
    <source>
        <dbReference type="ARBA" id="ARBA00004651"/>
    </source>
</evidence>
<feature type="transmembrane region" description="Helical" evidence="7">
    <location>
        <begin position="319"/>
        <end position="341"/>
    </location>
</feature>
<dbReference type="InterPro" id="IPR052425">
    <property type="entry name" value="Uncharacterized_MFS-type"/>
</dbReference>
<evidence type="ECO:0000256" key="5">
    <source>
        <dbReference type="ARBA" id="ARBA00022989"/>
    </source>
</evidence>
<reference evidence="9 10" key="1">
    <citation type="journal article" date="2016" name="Appl. Environ. Microbiol.">
        <title>Function and Phylogeny of Bacterial Butyryl Coenzyme A:Acetate Transferases and Their Diversity in the Proximal Colon of Swine.</title>
        <authorList>
            <person name="Trachsel J."/>
            <person name="Bayles D.O."/>
            <person name="Looft T."/>
            <person name="Levine U.Y."/>
            <person name="Allen H.K."/>
        </authorList>
    </citation>
    <scope>NUCLEOTIDE SEQUENCE [LARGE SCALE GENOMIC DNA]</scope>
    <source>
        <strain evidence="9 10">35-6-1</strain>
    </source>
</reference>
<keyword evidence="5 7" id="KW-1133">Transmembrane helix</keyword>
<keyword evidence="4 7" id="KW-0812">Transmembrane</keyword>
<dbReference type="Pfam" id="PF07690">
    <property type="entry name" value="MFS_1"/>
    <property type="match status" value="1"/>
</dbReference>
<keyword evidence="10" id="KW-1185">Reference proteome</keyword>
<comment type="caution">
    <text evidence="9">The sequence shown here is derived from an EMBL/GenBank/DDBJ whole genome shotgun (WGS) entry which is preliminary data.</text>
</comment>